<dbReference type="InterPro" id="IPR000260">
    <property type="entry name" value="NADH4_N"/>
</dbReference>
<dbReference type="GO" id="GO:0015990">
    <property type="term" value="P:electron transport coupled proton transport"/>
    <property type="evidence" value="ECO:0007669"/>
    <property type="project" value="TreeGrafter"/>
</dbReference>
<evidence type="ECO:0000256" key="14">
    <source>
        <dbReference type="ARBA" id="ARBA00023128"/>
    </source>
</evidence>
<feature type="transmembrane region" description="Helical" evidence="17">
    <location>
        <begin position="335"/>
        <end position="355"/>
    </location>
</feature>
<organism evidence="20">
    <name type="scientific">Formosatettix qinlingensis</name>
    <dbReference type="NCBI Taxonomy" id="2052909"/>
    <lineage>
        <taxon>Eukaryota</taxon>
        <taxon>Metazoa</taxon>
        <taxon>Ecdysozoa</taxon>
        <taxon>Arthropoda</taxon>
        <taxon>Hexapoda</taxon>
        <taxon>Insecta</taxon>
        <taxon>Pterygota</taxon>
        <taxon>Neoptera</taxon>
        <taxon>Polyneoptera</taxon>
        <taxon>Orthoptera</taxon>
        <taxon>Caelifera</taxon>
        <taxon>Acrididea</taxon>
        <taxon>Tetrigoidea</taxon>
        <taxon>Tetrigidae</taxon>
        <taxon>Tetriginae</taxon>
        <taxon>Formosatettix</taxon>
    </lineage>
</organism>
<keyword evidence="14 17" id="KW-0496">Mitochondrion</keyword>
<feature type="transmembrane region" description="Helical" evidence="17">
    <location>
        <begin position="142"/>
        <end position="173"/>
    </location>
</feature>
<evidence type="ECO:0000256" key="2">
    <source>
        <dbReference type="ARBA" id="ARBA00004225"/>
    </source>
</evidence>
<keyword evidence="15 17" id="KW-0472">Membrane</keyword>
<feature type="transmembrane region" description="Helical" evidence="17">
    <location>
        <begin position="409"/>
        <end position="428"/>
    </location>
</feature>
<dbReference type="GO" id="GO:0042773">
    <property type="term" value="P:ATP synthesis coupled electron transport"/>
    <property type="evidence" value="ECO:0007669"/>
    <property type="project" value="InterPro"/>
</dbReference>
<dbReference type="Pfam" id="PF00361">
    <property type="entry name" value="Proton_antipo_M"/>
    <property type="match status" value="1"/>
</dbReference>
<evidence type="ECO:0000259" key="18">
    <source>
        <dbReference type="Pfam" id="PF00361"/>
    </source>
</evidence>
<feature type="domain" description="NADH:quinone oxidoreductase/Mrp antiporter transmembrane" evidence="18">
    <location>
        <begin position="107"/>
        <end position="388"/>
    </location>
</feature>
<comment type="subcellular location">
    <subcellularLocation>
        <location evidence="2 17">Mitochondrion membrane</location>
        <topology evidence="2 17">Multi-pass membrane protein</topology>
    </subcellularLocation>
</comment>
<gene>
    <name evidence="20" type="primary">ND4</name>
</gene>
<evidence type="ECO:0000256" key="15">
    <source>
        <dbReference type="ARBA" id="ARBA00023136"/>
    </source>
</evidence>
<sequence length="441" mass="51168">MLMFIFSLLFMIPLSLLNSWWAVQFWFFFLSFMFIFFGDFSFFVTNLGFGMGVDFFSWLMILLSFWICSLMIMSSCSIKFSFYFSDIFMLIVLMLMLSLYISFSVVNLFNFYLFFEFSLIPTLMLILGWGYQPERVSASMYLIFYTVAASLPLLSCILWMGGHVGGLCYYLFFDLFGGVYFYLSMILAFLIKLPMYMLHLWLPKAHVEAPISGSMILAGVLLKLGGYGLIRVFKCMVFYSLNFNFYIILLSLYGGLMVSLICLRQLDLKMLIAYSSVSHMSLVISGLFSMNIWGYYGSIIMMLGHGLCSSGLFCLSNISYERLGSRLFILNKGMISYMPSMSLWWFMLSACNMSAPPSLNLIGEISLLNGLISYSYYTMFFLFFLSFFSCVYSLYLYSFSQHGCYYSGLYSVSSCYLIEFHLIFLHWFPLNIMFMCCDYYL</sequence>
<evidence type="ECO:0000256" key="4">
    <source>
        <dbReference type="ARBA" id="ARBA00012944"/>
    </source>
</evidence>
<reference evidence="20" key="1">
    <citation type="submission" date="2017-03" db="EMBL/GenBank/DDBJ databases">
        <title>Mitochondrial genomes of three Tetrigoidea species and phylogeny of Tetrigoidea.</title>
        <authorList>
            <person name="Lin L.-L."/>
            <person name="Li X.-J."/>
            <person name="Zhang H.-L."/>
            <person name="Zheng Z.-M."/>
        </authorList>
    </citation>
    <scope>NUCLEOTIDE SEQUENCE</scope>
</reference>
<dbReference type="GO" id="GO:0048039">
    <property type="term" value="F:ubiquinone binding"/>
    <property type="evidence" value="ECO:0007669"/>
    <property type="project" value="TreeGrafter"/>
</dbReference>
<comment type="function">
    <text evidence="17">Core subunit of the mitochondrial membrane respiratory chain NADH dehydrogenase (Complex I) which catalyzes electron transfer from NADH through the respiratory chain, using ubiquinone as an electron acceptor. Essential for the catalytic activity and assembly of complex I.</text>
</comment>
<feature type="transmembrane region" description="Helical" evidence="17">
    <location>
        <begin position="245"/>
        <end position="263"/>
    </location>
</feature>
<evidence type="ECO:0000256" key="8">
    <source>
        <dbReference type="ARBA" id="ARBA00022692"/>
    </source>
</evidence>
<dbReference type="InterPro" id="IPR003918">
    <property type="entry name" value="NADH_UbQ_OxRdtase"/>
</dbReference>
<keyword evidence="12 17" id="KW-0520">NAD</keyword>
<evidence type="ECO:0000256" key="7">
    <source>
        <dbReference type="ARBA" id="ARBA00022660"/>
    </source>
</evidence>
<keyword evidence="9" id="KW-1278">Translocase</keyword>
<feature type="transmembrane region" description="Helical" evidence="17">
    <location>
        <begin position="214"/>
        <end position="233"/>
    </location>
</feature>
<feature type="transmembrane region" description="Helical" evidence="17">
    <location>
        <begin position="55"/>
        <end position="73"/>
    </location>
</feature>
<evidence type="ECO:0000256" key="11">
    <source>
        <dbReference type="ARBA" id="ARBA00022989"/>
    </source>
</evidence>
<keyword evidence="6 17" id="KW-0813">Transport</keyword>
<feature type="transmembrane region" description="Helical" evidence="17">
    <location>
        <begin position="109"/>
        <end position="130"/>
    </location>
</feature>
<proteinExistence type="inferred from homology"/>
<keyword evidence="7 17" id="KW-0679">Respiratory chain</keyword>
<evidence type="ECO:0000256" key="3">
    <source>
        <dbReference type="ARBA" id="ARBA00009025"/>
    </source>
</evidence>
<geneLocation type="mitochondrion" evidence="20"/>
<comment type="similarity">
    <text evidence="3 17">Belongs to the complex I subunit 4 family.</text>
</comment>
<protein>
    <recommendedName>
        <fullName evidence="5 17">NADH-ubiquinone oxidoreductase chain 4</fullName>
        <ecNumber evidence="4 17">7.1.1.2</ecNumber>
    </recommendedName>
</protein>
<evidence type="ECO:0000256" key="16">
    <source>
        <dbReference type="ARBA" id="ARBA00049551"/>
    </source>
</evidence>
<dbReference type="GO" id="GO:0008137">
    <property type="term" value="F:NADH dehydrogenase (ubiquinone) activity"/>
    <property type="evidence" value="ECO:0007669"/>
    <property type="project" value="UniProtKB-UniRule"/>
</dbReference>
<feature type="domain" description="NADH:ubiquinone oxidoreductase chain 4 N-terminal" evidence="19">
    <location>
        <begin position="1"/>
        <end position="101"/>
    </location>
</feature>
<dbReference type="GO" id="GO:0031966">
    <property type="term" value="C:mitochondrial membrane"/>
    <property type="evidence" value="ECO:0007669"/>
    <property type="project" value="UniProtKB-SubCell"/>
</dbReference>
<evidence type="ECO:0000256" key="13">
    <source>
        <dbReference type="ARBA" id="ARBA00023075"/>
    </source>
</evidence>
<keyword evidence="13 17" id="KW-0830">Ubiquinone</keyword>
<keyword evidence="8 17" id="KW-0812">Transmembrane</keyword>
<dbReference type="PANTHER" id="PTHR43507">
    <property type="entry name" value="NADH-UBIQUINONE OXIDOREDUCTASE CHAIN 4"/>
    <property type="match status" value="1"/>
</dbReference>
<keyword evidence="11 17" id="KW-1133">Transmembrane helix</keyword>
<dbReference type="InterPro" id="IPR001750">
    <property type="entry name" value="ND/Mrp_TM"/>
</dbReference>
<evidence type="ECO:0000256" key="9">
    <source>
        <dbReference type="ARBA" id="ARBA00022967"/>
    </source>
</evidence>
<evidence type="ECO:0000259" key="19">
    <source>
        <dbReference type="Pfam" id="PF01059"/>
    </source>
</evidence>
<evidence type="ECO:0000256" key="5">
    <source>
        <dbReference type="ARBA" id="ARBA00021006"/>
    </source>
</evidence>
<evidence type="ECO:0000313" key="20">
    <source>
        <dbReference type="EMBL" id="ATU74734.1"/>
    </source>
</evidence>
<evidence type="ECO:0000256" key="10">
    <source>
        <dbReference type="ARBA" id="ARBA00022982"/>
    </source>
</evidence>
<dbReference type="PANTHER" id="PTHR43507:SF20">
    <property type="entry name" value="NADH-UBIQUINONE OXIDOREDUCTASE CHAIN 4"/>
    <property type="match status" value="1"/>
</dbReference>
<evidence type="ECO:0000256" key="1">
    <source>
        <dbReference type="ARBA" id="ARBA00003257"/>
    </source>
</evidence>
<keyword evidence="10 17" id="KW-0249">Electron transport</keyword>
<feature type="transmembrane region" description="Helical" evidence="17">
    <location>
        <begin position="295"/>
        <end position="315"/>
    </location>
</feature>
<dbReference type="EC" id="7.1.1.2" evidence="4 17"/>
<feature type="transmembrane region" description="Helical" evidence="17">
    <location>
        <begin position="375"/>
        <end position="397"/>
    </location>
</feature>
<dbReference type="EMBL" id="KY798412">
    <property type="protein sequence ID" value="ATU74734.1"/>
    <property type="molecule type" value="Genomic_DNA"/>
</dbReference>
<dbReference type="PRINTS" id="PR01437">
    <property type="entry name" value="NUOXDRDTASE4"/>
</dbReference>
<evidence type="ECO:0000256" key="6">
    <source>
        <dbReference type="ARBA" id="ARBA00022448"/>
    </source>
</evidence>
<name>A0A343QNN8_9ORTH</name>
<evidence type="ECO:0000256" key="17">
    <source>
        <dbReference type="RuleBase" id="RU003297"/>
    </source>
</evidence>
<feature type="transmembrane region" description="Helical" evidence="17">
    <location>
        <begin position="21"/>
        <end position="43"/>
    </location>
</feature>
<feature type="transmembrane region" description="Helical" evidence="17">
    <location>
        <begin position="179"/>
        <end position="202"/>
    </location>
</feature>
<dbReference type="AlphaFoldDB" id="A0A343QNN8"/>
<comment type="catalytic activity">
    <reaction evidence="16 17">
        <text>a ubiquinone + NADH + 5 H(+)(in) = a ubiquinol + NAD(+) + 4 H(+)(out)</text>
        <dbReference type="Rhea" id="RHEA:29091"/>
        <dbReference type="Rhea" id="RHEA-COMP:9565"/>
        <dbReference type="Rhea" id="RHEA-COMP:9566"/>
        <dbReference type="ChEBI" id="CHEBI:15378"/>
        <dbReference type="ChEBI" id="CHEBI:16389"/>
        <dbReference type="ChEBI" id="CHEBI:17976"/>
        <dbReference type="ChEBI" id="CHEBI:57540"/>
        <dbReference type="ChEBI" id="CHEBI:57945"/>
        <dbReference type="EC" id="7.1.1.2"/>
    </reaction>
</comment>
<dbReference type="Pfam" id="PF01059">
    <property type="entry name" value="Oxidored_q5_N"/>
    <property type="match status" value="1"/>
</dbReference>
<accession>A0A343QNN8</accession>
<feature type="transmembrane region" description="Helical" evidence="17">
    <location>
        <begin position="80"/>
        <end position="103"/>
    </location>
</feature>
<comment type="function">
    <text evidence="1">Core subunit of the mitochondrial membrane respiratory chain NADH dehydrogenase (Complex I) that is believed to belong to the minimal assembly required for catalysis. Complex I functions in the transfer of electrons from NADH to the respiratory chain. The immediate electron acceptor for the enzyme is believed to be ubiquinone.</text>
</comment>
<dbReference type="GO" id="GO:0003954">
    <property type="term" value="F:NADH dehydrogenase activity"/>
    <property type="evidence" value="ECO:0007669"/>
    <property type="project" value="TreeGrafter"/>
</dbReference>
<evidence type="ECO:0000256" key="12">
    <source>
        <dbReference type="ARBA" id="ARBA00023027"/>
    </source>
</evidence>